<dbReference type="GO" id="GO:0005829">
    <property type="term" value="C:cytosol"/>
    <property type="evidence" value="ECO:0007669"/>
    <property type="project" value="TreeGrafter"/>
</dbReference>
<dbReference type="InterPro" id="IPR023214">
    <property type="entry name" value="HAD_sf"/>
</dbReference>
<dbReference type="EMBL" id="NIBG01000010">
    <property type="protein sequence ID" value="PAB59065.1"/>
    <property type="molecule type" value="Genomic_DNA"/>
</dbReference>
<dbReference type="Pfam" id="PF08282">
    <property type="entry name" value="Hydrolase_3"/>
    <property type="match status" value="1"/>
</dbReference>
<protein>
    <submittedName>
        <fullName evidence="1">Uncharacterized protein</fullName>
    </submittedName>
</protein>
<proteinExistence type="predicted"/>
<organism evidence="1 2">
    <name type="scientific">Anaeromicrobium sediminis</name>
    <dbReference type="NCBI Taxonomy" id="1478221"/>
    <lineage>
        <taxon>Bacteria</taxon>
        <taxon>Bacillati</taxon>
        <taxon>Bacillota</taxon>
        <taxon>Clostridia</taxon>
        <taxon>Peptostreptococcales</taxon>
        <taxon>Thermotaleaceae</taxon>
        <taxon>Anaeromicrobium</taxon>
    </lineage>
</organism>
<gene>
    <name evidence="1" type="ORF">CCE28_12520</name>
</gene>
<reference evidence="1 2" key="1">
    <citation type="submission" date="2017-06" db="EMBL/GenBank/DDBJ databases">
        <title>Draft genome sequence of anaerobic fermentative bacterium Anaeromicrobium sediminis DY2726D isolated from West Pacific Ocean sediments.</title>
        <authorList>
            <person name="Zeng X."/>
        </authorList>
    </citation>
    <scope>NUCLEOTIDE SEQUENCE [LARGE SCALE GENOMIC DNA]</scope>
    <source>
        <strain evidence="1 2">DY2726D</strain>
    </source>
</reference>
<comment type="caution">
    <text evidence="1">The sequence shown here is derived from an EMBL/GenBank/DDBJ whole genome shotgun (WGS) entry which is preliminary data.</text>
</comment>
<evidence type="ECO:0000313" key="2">
    <source>
        <dbReference type="Proteomes" id="UP000216024"/>
    </source>
</evidence>
<dbReference type="Gene3D" id="3.40.50.1000">
    <property type="entry name" value="HAD superfamily/HAD-like"/>
    <property type="match status" value="1"/>
</dbReference>
<accession>A0A267MJL3</accession>
<dbReference type="GO" id="GO:0016791">
    <property type="term" value="F:phosphatase activity"/>
    <property type="evidence" value="ECO:0007669"/>
    <property type="project" value="TreeGrafter"/>
</dbReference>
<dbReference type="Proteomes" id="UP000216024">
    <property type="component" value="Unassembled WGS sequence"/>
</dbReference>
<sequence length="55" mass="6094">MIEFAGLGIAMENGVEKVKKVANFTTDTNGEDGLAKALNKFILDEYEDLEMKEVI</sequence>
<dbReference type="AlphaFoldDB" id="A0A267MJL3"/>
<dbReference type="SUPFAM" id="SSF56784">
    <property type="entry name" value="HAD-like"/>
    <property type="match status" value="1"/>
</dbReference>
<dbReference type="OrthoDB" id="9781413at2"/>
<name>A0A267MJL3_9FIRM</name>
<dbReference type="GO" id="GO:0000287">
    <property type="term" value="F:magnesium ion binding"/>
    <property type="evidence" value="ECO:0007669"/>
    <property type="project" value="TreeGrafter"/>
</dbReference>
<dbReference type="PANTHER" id="PTHR10000:SF8">
    <property type="entry name" value="HAD SUPERFAMILY HYDROLASE-LIKE, TYPE 3"/>
    <property type="match status" value="1"/>
</dbReference>
<keyword evidence="2" id="KW-1185">Reference proteome</keyword>
<dbReference type="InterPro" id="IPR036412">
    <property type="entry name" value="HAD-like_sf"/>
</dbReference>
<evidence type="ECO:0000313" key="1">
    <source>
        <dbReference type="EMBL" id="PAB59065.1"/>
    </source>
</evidence>
<dbReference type="PANTHER" id="PTHR10000">
    <property type="entry name" value="PHOSPHOSERINE PHOSPHATASE"/>
    <property type="match status" value="1"/>
</dbReference>
<dbReference type="RefSeq" id="WP_095134130.1">
    <property type="nucleotide sequence ID" value="NZ_NIBG01000010.1"/>
</dbReference>